<dbReference type="SUPFAM" id="SSF47661">
    <property type="entry name" value="t-snare proteins"/>
    <property type="match status" value="1"/>
</dbReference>
<dbReference type="GO" id="GO:0006886">
    <property type="term" value="P:intracellular protein transport"/>
    <property type="evidence" value="ECO:0007669"/>
    <property type="project" value="TreeGrafter"/>
</dbReference>
<dbReference type="PROSITE" id="PS50192">
    <property type="entry name" value="T_SNARE"/>
    <property type="match status" value="1"/>
</dbReference>
<dbReference type="GO" id="GO:0006887">
    <property type="term" value="P:exocytosis"/>
    <property type="evidence" value="ECO:0007669"/>
    <property type="project" value="TreeGrafter"/>
</dbReference>
<dbReference type="Gene3D" id="1.20.5.110">
    <property type="match status" value="1"/>
</dbReference>
<dbReference type="GO" id="GO:0031201">
    <property type="term" value="C:SNARE complex"/>
    <property type="evidence" value="ECO:0007669"/>
    <property type="project" value="TreeGrafter"/>
</dbReference>
<dbReference type="GO" id="GO:0012505">
    <property type="term" value="C:endomembrane system"/>
    <property type="evidence" value="ECO:0007669"/>
    <property type="project" value="TreeGrafter"/>
</dbReference>
<dbReference type="PANTHER" id="PTHR19957">
    <property type="entry name" value="SYNTAXIN"/>
    <property type="match status" value="1"/>
</dbReference>
<gene>
    <name evidence="3" type="primary">LOC113210409</name>
</gene>
<proteinExistence type="inferred from homology"/>
<keyword evidence="2" id="KW-1185">Reference proteome</keyword>
<dbReference type="KEGG" id="foc:113210409"/>
<accession>A0A6J1SSB0</accession>
<dbReference type="SMART" id="SM00397">
    <property type="entry name" value="t_SNARE"/>
    <property type="match status" value="1"/>
</dbReference>
<dbReference type="Proteomes" id="UP000504606">
    <property type="component" value="Unplaced"/>
</dbReference>
<protein>
    <submittedName>
        <fullName evidence="3">Syntaxin-17</fullName>
    </submittedName>
</protein>
<comment type="similarity">
    <text evidence="1">Belongs to the syntaxin family.</text>
</comment>
<dbReference type="OrthoDB" id="10035606at2759"/>
<dbReference type="RefSeq" id="XP_026284179.1">
    <property type="nucleotide sequence ID" value="XM_026428394.2"/>
</dbReference>
<dbReference type="InterPro" id="IPR000727">
    <property type="entry name" value="T_SNARE_dom"/>
</dbReference>
<dbReference type="InterPro" id="IPR059001">
    <property type="entry name" value="STX17_N"/>
</dbReference>
<dbReference type="GeneID" id="113210409"/>
<dbReference type="GO" id="GO:0006906">
    <property type="term" value="P:vesicle fusion"/>
    <property type="evidence" value="ECO:0007669"/>
    <property type="project" value="TreeGrafter"/>
</dbReference>
<dbReference type="InterPro" id="IPR010989">
    <property type="entry name" value="SNARE"/>
</dbReference>
<dbReference type="SUPFAM" id="SSF58038">
    <property type="entry name" value="SNARE fusion complex"/>
    <property type="match status" value="1"/>
</dbReference>
<evidence type="ECO:0000256" key="1">
    <source>
        <dbReference type="ARBA" id="ARBA00009063"/>
    </source>
</evidence>
<sequence length="293" mass="32501">MFEQQSPTSKKRPFKLFEHSIIQFNDVVIPHRLDMMKKHKSNIEKAIQSGDYSSAVREQSSAKMLIQNLRRDLSEIEALRNQVDVQDVAQFDKATENSRSKALMAMEEYMCLGEKLLSPENRCKTTVSDHRDIDFKSAPQLQLFGDRSSILDKDEEEYVQSWERLRDDIEDLHGIYADLHTLTQAQGEIVDNIGDNVSDAAEHIQQGTLNLKRALKYKAAMYPLMGAAVGTLVGGPVGLFIGLKAGGCAAIGGGLLGFVGGRILKKAQVNKISDSTESYPVIGEDSSSKLHQS</sequence>
<dbReference type="GO" id="GO:0048278">
    <property type="term" value="P:vesicle docking"/>
    <property type="evidence" value="ECO:0007669"/>
    <property type="project" value="TreeGrafter"/>
</dbReference>
<evidence type="ECO:0000313" key="3">
    <source>
        <dbReference type="RefSeq" id="XP_026284179.1"/>
    </source>
</evidence>
<dbReference type="InterPro" id="IPR045242">
    <property type="entry name" value="Syntaxin"/>
</dbReference>
<dbReference type="PANTHER" id="PTHR19957:SF139">
    <property type="entry name" value="SYNTAXIN-17"/>
    <property type="match status" value="1"/>
</dbReference>
<dbReference type="GO" id="GO:0005886">
    <property type="term" value="C:plasma membrane"/>
    <property type="evidence" value="ECO:0007669"/>
    <property type="project" value="TreeGrafter"/>
</dbReference>
<dbReference type="GO" id="GO:0000149">
    <property type="term" value="F:SNARE binding"/>
    <property type="evidence" value="ECO:0007669"/>
    <property type="project" value="TreeGrafter"/>
</dbReference>
<name>A0A6J1SSB0_FRAOC</name>
<dbReference type="CTD" id="38541"/>
<dbReference type="AlphaFoldDB" id="A0A6J1SSB0"/>
<reference evidence="3" key="1">
    <citation type="submission" date="2025-08" db="UniProtKB">
        <authorList>
            <consortium name="RefSeq"/>
        </authorList>
    </citation>
    <scope>IDENTIFICATION</scope>
    <source>
        <tissue evidence="3">Whole organism</tissue>
    </source>
</reference>
<dbReference type="Pfam" id="PF26585">
    <property type="entry name" value="STX17_N"/>
    <property type="match status" value="1"/>
</dbReference>
<dbReference type="GO" id="GO:0005484">
    <property type="term" value="F:SNAP receptor activity"/>
    <property type="evidence" value="ECO:0007669"/>
    <property type="project" value="TreeGrafter"/>
</dbReference>
<organism evidence="2 3">
    <name type="scientific">Frankliniella occidentalis</name>
    <name type="common">Western flower thrips</name>
    <name type="synonym">Euthrips occidentalis</name>
    <dbReference type="NCBI Taxonomy" id="133901"/>
    <lineage>
        <taxon>Eukaryota</taxon>
        <taxon>Metazoa</taxon>
        <taxon>Ecdysozoa</taxon>
        <taxon>Arthropoda</taxon>
        <taxon>Hexapoda</taxon>
        <taxon>Insecta</taxon>
        <taxon>Pterygota</taxon>
        <taxon>Neoptera</taxon>
        <taxon>Paraneoptera</taxon>
        <taxon>Thysanoptera</taxon>
        <taxon>Terebrantia</taxon>
        <taxon>Thripoidea</taxon>
        <taxon>Thripidae</taxon>
        <taxon>Frankliniella</taxon>
    </lineage>
</organism>
<evidence type="ECO:0000313" key="2">
    <source>
        <dbReference type="Proteomes" id="UP000504606"/>
    </source>
</evidence>